<dbReference type="AlphaFoldDB" id="A0A834UHF0"/>
<name>A0A834UHF0_VESPE</name>
<reference evidence="2" key="1">
    <citation type="journal article" date="2020" name="G3 (Bethesda)">
        <title>High-Quality Assemblies for Three Invasive Social Wasps from the &lt;i&gt;Vespula&lt;/i&gt; Genus.</title>
        <authorList>
            <person name="Harrop T.W.R."/>
            <person name="Guhlin J."/>
            <person name="McLaughlin G.M."/>
            <person name="Permina E."/>
            <person name="Stockwell P."/>
            <person name="Gilligan J."/>
            <person name="Le Lec M.F."/>
            <person name="Gruber M.A.M."/>
            <person name="Quinn O."/>
            <person name="Lovegrove M."/>
            <person name="Duncan E.J."/>
            <person name="Remnant E.J."/>
            <person name="Van Eeckhoven J."/>
            <person name="Graham B."/>
            <person name="Knapp R.A."/>
            <person name="Langford K.W."/>
            <person name="Kronenberg Z."/>
            <person name="Press M.O."/>
            <person name="Eacker S.M."/>
            <person name="Wilson-Rankin E.E."/>
            <person name="Purcell J."/>
            <person name="Lester P.J."/>
            <person name="Dearden P.K."/>
        </authorList>
    </citation>
    <scope>NUCLEOTIDE SEQUENCE</scope>
    <source>
        <strain evidence="2">Volc-1</strain>
    </source>
</reference>
<gene>
    <name evidence="2" type="ORF">H0235_001443</name>
</gene>
<accession>A0A834UHF0</accession>
<organism evidence="2 3">
    <name type="scientific">Vespula pensylvanica</name>
    <name type="common">Western yellow jacket</name>
    <name type="synonym">Wasp</name>
    <dbReference type="NCBI Taxonomy" id="30213"/>
    <lineage>
        <taxon>Eukaryota</taxon>
        <taxon>Metazoa</taxon>
        <taxon>Ecdysozoa</taxon>
        <taxon>Arthropoda</taxon>
        <taxon>Hexapoda</taxon>
        <taxon>Insecta</taxon>
        <taxon>Pterygota</taxon>
        <taxon>Neoptera</taxon>
        <taxon>Endopterygota</taxon>
        <taxon>Hymenoptera</taxon>
        <taxon>Apocrita</taxon>
        <taxon>Aculeata</taxon>
        <taxon>Vespoidea</taxon>
        <taxon>Vespidae</taxon>
        <taxon>Vespinae</taxon>
        <taxon>Vespula</taxon>
    </lineage>
</organism>
<comment type="caution">
    <text evidence="2">The sequence shown here is derived from an EMBL/GenBank/DDBJ whole genome shotgun (WGS) entry which is preliminary data.</text>
</comment>
<keyword evidence="3" id="KW-1185">Reference proteome</keyword>
<dbReference type="EMBL" id="JACSDY010000001">
    <property type="protein sequence ID" value="KAF7439052.1"/>
    <property type="molecule type" value="Genomic_DNA"/>
</dbReference>
<protein>
    <submittedName>
        <fullName evidence="2">Uncharacterized protein</fullName>
    </submittedName>
</protein>
<feature type="region of interest" description="Disordered" evidence="1">
    <location>
        <begin position="1"/>
        <end position="44"/>
    </location>
</feature>
<dbReference type="Proteomes" id="UP000600918">
    <property type="component" value="Unassembled WGS sequence"/>
</dbReference>
<proteinExistence type="predicted"/>
<evidence type="ECO:0000256" key="1">
    <source>
        <dbReference type="SAM" id="MobiDB-lite"/>
    </source>
</evidence>
<sequence>METHAEDFRESTLAVGKVQASPDKAVPPPGHVTIASVPDPPPNHPPQGLMDTLRALLTAHTLTFAD</sequence>
<evidence type="ECO:0000313" key="2">
    <source>
        <dbReference type="EMBL" id="KAF7439052.1"/>
    </source>
</evidence>
<evidence type="ECO:0000313" key="3">
    <source>
        <dbReference type="Proteomes" id="UP000600918"/>
    </source>
</evidence>
<feature type="compositionally biased region" description="Basic and acidic residues" evidence="1">
    <location>
        <begin position="1"/>
        <end position="10"/>
    </location>
</feature>